<dbReference type="EMBL" id="KT989884">
    <property type="protein sequence ID" value="AMZ04946.1"/>
    <property type="molecule type" value="Genomic_DNA"/>
</dbReference>
<name>I2BFU7_9VIRU</name>
<reference evidence="1 4" key="1">
    <citation type="journal article" date="2012" name="J. Virol.">
        <title>Complete genome sequence of European sheatfish virus.</title>
        <authorList>
            <person name="Lopez-Bueno A."/>
            <person name="Mavian C."/>
            <person name="Alcami A."/>
            <person name="Alejo A."/>
        </authorList>
    </citation>
    <scope>NUCLEOTIDE SEQUENCE [LARGE SCALE GENOMIC DNA]</scope>
    <source>
        <strain evidence="1">Valdeolmos</strain>
    </source>
</reference>
<evidence type="ECO:0000313" key="3">
    <source>
        <dbReference type="EMBL" id="AMZ05082.1"/>
    </source>
</evidence>
<accession>I2BFU7</accession>
<dbReference type="Proteomes" id="UP000118593">
    <property type="component" value="Segment"/>
</dbReference>
<dbReference type="EMBL" id="JQ724856">
    <property type="protein sequence ID" value="AFJ52400.1"/>
    <property type="molecule type" value="Genomic_DNA"/>
</dbReference>
<dbReference type="GeneID" id="12977886"/>
<sequence>MYSFRRCILSEDVFFQKMYSFRRCILSEDVFFQKIFRTRRRCNNIYRRLRLYLKIYSFRRYLGQEGDVTFIEDILR</sequence>
<dbReference type="Proteomes" id="UP000149504">
    <property type="component" value="Segment"/>
</dbReference>
<evidence type="ECO:0000313" key="5">
    <source>
        <dbReference type="Proteomes" id="UP000149128"/>
    </source>
</evidence>
<dbReference type="Proteomes" id="UP000149128">
    <property type="component" value="Segment"/>
</dbReference>
<gene>
    <name evidence="1" type="primary">115L</name>
</gene>
<dbReference type="RefSeq" id="YP_006347708.1">
    <property type="nucleotide sequence ID" value="NC_017940.1"/>
</dbReference>
<evidence type="ECO:0000313" key="6">
    <source>
        <dbReference type="Proteomes" id="UP000149504"/>
    </source>
</evidence>
<evidence type="ECO:0000313" key="1">
    <source>
        <dbReference type="EMBL" id="AFJ52400.1"/>
    </source>
</evidence>
<dbReference type="EMBL" id="KT989885">
    <property type="protein sequence ID" value="AMZ05082.1"/>
    <property type="molecule type" value="Genomic_DNA"/>
</dbReference>
<protein>
    <submittedName>
        <fullName evidence="1">Uncharacterized protein</fullName>
    </submittedName>
</protein>
<dbReference type="KEGG" id="vg:12977886"/>
<proteinExistence type="predicted"/>
<evidence type="ECO:0000313" key="4">
    <source>
        <dbReference type="Proteomes" id="UP000118593"/>
    </source>
</evidence>
<reference evidence="5 6" key="2">
    <citation type="submission" date="2015-11" db="EMBL/GenBank/DDBJ databases">
        <authorList>
            <person name="Horvath B."/>
        </authorList>
    </citation>
    <scope>NUCLEOTIDE SEQUENCE [LARGE SCALE GENOMIC DNA]</scope>
</reference>
<evidence type="ECO:0000313" key="2">
    <source>
        <dbReference type="EMBL" id="AMZ04946.1"/>
    </source>
</evidence>
<reference evidence="2" key="3">
    <citation type="journal article" date="2016" name="Infect. Genet. Evol.">
        <title>Whole genome sequencing and phylogenetic characterization of brown bullhead (Ameiurus nebulosus) origin ranavirus strains from independent disease outbreaks.</title>
        <authorList>
            <person name="Feher E."/>
            <person name="Doszpoly A."/>
            <person name="Horvath B."/>
            <person name="Marton S."/>
            <person name="Forro B."/>
            <person name="Farkas S.L."/>
            <person name="Banyai K."/>
            <person name="Juhasz T."/>
        </authorList>
    </citation>
    <scope>NUCLEOTIDE SEQUENCE</scope>
    <source>
        <strain evidence="2">13051/2012</strain>
        <strain evidence="3">14612/2012</strain>
    </source>
</reference>
<organism evidence="1 4">
    <name type="scientific">European catfish virus</name>
    <dbReference type="NCBI Taxonomy" id="84739"/>
    <lineage>
        <taxon>Viruses</taxon>
        <taxon>Varidnaviria</taxon>
        <taxon>Bamfordvirae</taxon>
        <taxon>Nucleocytoviricota</taxon>
        <taxon>Megaviricetes</taxon>
        <taxon>Pimascovirales</taxon>
        <taxon>Pimascovirales incertae sedis</taxon>
        <taxon>Iridoviridae</taxon>
        <taxon>Alphairidovirinae</taxon>
        <taxon>Ranavirus</taxon>
        <taxon>Ranavirus perca1</taxon>
        <taxon>Epizootic haematopoietic necrosis virus</taxon>
    </lineage>
</organism>